<evidence type="ECO:0000313" key="1">
    <source>
        <dbReference type="EMBL" id="CCB85824.1"/>
    </source>
</evidence>
<dbReference type="AlphaFoldDB" id="F8KY89"/>
<evidence type="ECO:0000313" key="2">
    <source>
        <dbReference type="Proteomes" id="UP000000495"/>
    </source>
</evidence>
<sequence length="38" mass="4663">MNNNQDEFHITNDIFTEFYRKTISQREENETKKLKAKT</sequence>
<proteinExistence type="predicted"/>
<dbReference type="STRING" id="765952.PUV_08740"/>
<keyword evidence="2" id="KW-1185">Reference proteome</keyword>
<dbReference type="EMBL" id="FR872580">
    <property type="protein sequence ID" value="CCB85824.1"/>
    <property type="molecule type" value="Genomic_DNA"/>
</dbReference>
<dbReference type="HOGENOM" id="CLU_3331099_0_0_0"/>
<gene>
    <name evidence="1" type="ordered locus">PUV_08740</name>
</gene>
<reference evidence="1 2" key="2">
    <citation type="journal article" date="2011" name="Mol. Biol. Evol.">
        <title>Unity in variety--the pan-genome of the Chlamydiae.</title>
        <authorList>
            <person name="Collingro A."/>
            <person name="Tischler P."/>
            <person name="Weinmaier T."/>
            <person name="Penz T."/>
            <person name="Heinz E."/>
            <person name="Brunham R.C."/>
            <person name="Read T.D."/>
            <person name="Bavoil P.M."/>
            <person name="Sachse K."/>
            <person name="Kahane S."/>
            <person name="Friedman M.G."/>
            <person name="Rattei T."/>
            <person name="Myers G.S."/>
            <person name="Horn M."/>
        </authorList>
    </citation>
    <scope>NUCLEOTIDE SEQUENCE [LARGE SCALE GENOMIC DNA]</scope>
    <source>
        <strain evidence="2">UV7</strain>
    </source>
</reference>
<name>F8KY89_PARAV</name>
<reference key="1">
    <citation type="journal article" date="2011" name="Mol. Biol. Evol.">
        <title>Unity in variety -- the pan-genome of the Chlamydiae.</title>
        <authorList>
            <person name="Collingro A."/>
            <person name="Tischler P."/>
            <person name="Weinmaier T."/>
            <person name="Penz T."/>
            <person name="Heinz E."/>
            <person name="Brunham R.C."/>
            <person name="Read T.D."/>
            <person name="Bavoil P.M."/>
            <person name="Sachse K."/>
            <person name="Kahane S."/>
            <person name="Friedman M.G."/>
            <person name="Rattei T."/>
            <person name="Myers G.S.A."/>
            <person name="Horn M."/>
        </authorList>
    </citation>
    <scope>NUCLEOTIDE SEQUENCE</scope>
    <source>
        <strain>UV7</strain>
    </source>
</reference>
<accession>F8KY89</accession>
<dbReference type="KEGG" id="puv:PUV_08740"/>
<protein>
    <submittedName>
        <fullName evidence="1">Uncharacterized protein</fullName>
    </submittedName>
</protein>
<organism evidence="1 2">
    <name type="scientific">Parachlamydia acanthamoebae (strain UV7)</name>
    <dbReference type="NCBI Taxonomy" id="765952"/>
    <lineage>
        <taxon>Bacteria</taxon>
        <taxon>Pseudomonadati</taxon>
        <taxon>Chlamydiota</taxon>
        <taxon>Chlamydiia</taxon>
        <taxon>Parachlamydiales</taxon>
        <taxon>Parachlamydiaceae</taxon>
        <taxon>Parachlamydia</taxon>
    </lineage>
</organism>
<dbReference type="Proteomes" id="UP000000495">
    <property type="component" value="Chromosome"/>
</dbReference>